<keyword evidence="11 16" id="KW-0676">Redox-active center</keyword>
<evidence type="ECO:0000256" key="9">
    <source>
        <dbReference type="ARBA" id="ARBA00023027"/>
    </source>
</evidence>
<dbReference type="InterPro" id="IPR016156">
    <property type="entry name" value="FAD/NAD-linked_Rdtase_dimer_sf"/>
</dbReference>
<dbReference type="NCBIfam" id="TIGR01350">
    <property type="entry name" value="lipoamide_DH"/>
    <property type="match status" value="1"/>
</dbReference>
<feature type="disulfide bond" description="Redox-active" evidence="15">
    <location>
        <begin position="50"/>
        <end position="55"/>
    </location>
</feature>
<evidence type="ECO:0000256" key="8">
    <source>
        <dbReference type="ARBA" id="ARBA00023002"/>
    </source>
</evidence>
<dbReference type="Pfam" id="PF07992">
    <property type="entry name" value="Pyr_redox_2"/>
    <property type="match status" value="1"/>
</dbReference>
<comment type="miscellaneous">
    <text evidence="16">The active site is a redox-active disulfide bond.</text>
</comment>
<gene>
    <name evidence="19" type="ORF">A2W18_04295</name>
</gene>
<comment type="caution">
    <text evidence="19">The sequence shown here is derived from an EMBL/GenBank/DDBJ whole genome shotgun (WGS) entry which is preliminary data.</text>
</comment>
<evidence type="ECO:0000256" key="7">
    <source>
        <dbReference type="ARBA" id="ARBA00022827"/>
    </source>
</evidence>
<keyword evidence="5" id="KW-0963">Cytoplasm</keyword>
<feature type="binding site" evidence="14">
    <location>
        <position position="278"/>
    </location>
    <ligand>
        <name>NAD(+)</name>
        <dbReference type="ChEBI" id="CHEBI:57540"/>
    </ligand>
</feature>
<dbReference type="InterPro" id="IPR006258">
    <property type="entry name" value="Lipoamide_DH"/>
</dbReference>
<name>A0A1F6UVV5_9PROT</name>
<evidence type="ECO:0000256" key="1">
    <source>
        <dbReference type="ARBA" id="ARBA00004496"/>
    </source>
</evidence>
<feature type="binding site" evidence="14">
    <location>
        <begin position="325"/>
        <end position="328"/>
    </location>
    <ligand>
        <name>FAD</name>
        <dbReference type="ChEBI" id="CHEBI:57692"/>
    </ligand>
</feature>
<dbReference type="GO" id="GO:0006103">
    <property type="term" value="P:2-oxoglutarate metabolic process"/>
    <property type="evidence" value="ECO:0007669"/>
    <property type="project" value="TreeGrafter"/>
</dbReference>
<dbReference type="GO" id="GO:0050660">
    <property type="term" value="F:flavin adenine dinucleotide binding"/>
    <property type="evidence" value="ECO:0007669"/>
    <property type="project" value="InterPro"/>
</dbReference>
<dbReference type="InterPro" id="IPR012999">
    <property type="entry name" value="Pyr_OxRdtase_I_AS"/>
</dbReference>
<feature type="domain" description="FAD/NAD(P)-binding" evidence="18">
    <location>
        <begin position="6"/>
        <end position="334"/>
    </location>
</feature>
<evidence type="ECO:0000259" key="17">
    <source>
        <dbReference type="Pfam" id="PF02852"/>
    </source>
</evidence>
<dbReference type="EMBL" id="MFSP01000193">
    <property type="protein sequence ID" value="OGI61535.1"/>
    <property type="molecule type" value="Genomic_DNA"/>
</dbReference>
<dbReference type="PROSITE" id="PS00076">
    <property type="entry name" value="PYRIDINE_REDOX_1"/>
    <property type="match status" value="1"/>
</dbReference>
<evidence type="ECO:0000256" key="11">
    <source>
        <dbReference type="ARBA" id="ARBA00023284"/>
    </source>
</evidence>
<evidence type="ECO:0000256" key="16">
    <source>
        <dbReference type="RuleBase" id="RU003692"/>
    </source>
</evidence>
<dbReference type="PRINTS" id="PR00411">
    <property type="entry name" value="PNDRDTASEI"/>
</dbReference>
<evidence type="ECO:0000256" key="10">
    <source>
        <dbReference type="ARBA" id="ARBA00023157"/>
    </source>
</evidence>
<dbReference type="Gene3D" id="3.30.390.30">
    <property type="match status" value="1"/>
</dbReference>
<dbReference type="PRINTS" id="PR00368">
    <property type="entry name" value="FADPNR"/>
</dbReference>
<evidence type="ECO:0000259" key="18">
    <source>
        <dbReference type="Pfam" id="PF07992"/>
    </source>
</evidence>
<feature type="binding site" evidence="14">
    <location>
        <position position="319"/>
    </location>
    <ligand>
        <name>FAD</name>
        <dbReference type="ChEBI" id="CHEBI:57692"/>
    </ligand>
</feature>
<accession>A0A1F6UVV5</accession>
<organism evidence="19 20">
    <name type="scientific">Candidatus Muproteobacteria bacterium RBG_16_60_9</name>
    <dbReference type="NCBI Taxonomy" id="1817755"/>
    <lineage>
        <taxon>Bacteria</taxon>
        <taxon>Pseudomonadati</taxon>
        <taxon>Pseudomonadota</taxon>
        <taxon>Candidatus Muproteobacteria</taxon>
    </lineage>
</organism>
<dbReference type="Gene3D" id="3.50.50.60">
    <property type="entry name" value="FAD/NAD(P)-binding domain"/>
    <property type="match status" value="2"/>
</dbReference>
<dbReference type="PANTHER" id="PTHR22912">
    <property type="entry name" value="DISULFIDE OXIDOREDUCTASE"/>
    <property type="match status" value="1"/>
</dbReference>
<reference evidence="19 20" key="1">
    <citation type="journal article" date="2016" name="Nat. Commun.">
        <title>Thousands of microbial genomes shed light on interconnected biogeochemical processes in an aquifer system.</title>
        <authorList>
            <person name="Anantharaman K."/>
            <person name="Brown C.T."/>
            <person name="Hug L.A."/>
            <person name="Sharon I."/>
            <person name="Castelle C.J."/>
            <person name="Probst A.J."/>
            <person name="Thomas B.C."/>
            <person name="Singh A."/>
            <person name="Wilkins M.J."/>
            <person name="Karaoz U."/>
            <person name="Brodie E.L."/>
            <person name="Williams K.H."/>
            <person name="Hubbard S.S."/>
            <person name="Banfield J.F."/>
        </authorList>
    </citation>
    <scope>NUCLEOTIDE SEQUENCE [LARGE SCALE GENOMIC DNA]</scope>
</reference>
<evidence type="ECO:0000256" key="5">
    <source>
        <dbReference type="ARBA" id="ARBA00022490"/>
    </source>
</evidence>
<dbReference type="PIRSF" id="PIRSF000350">
    <property type="entry name" value="Mercury_reductase_MerA"/>
    <property type="match status" value="1"/>
</dbReference>
<feature type="binding site" evidence="14">
    <location>
        <begin position="188"/>
        <end position="195"/>
    </location>
    <ligand>
        <name>NAD(+)</name>
        <dbReference type="ChEBI" id="CHEBI:57540"/>
    </ligand>
</feature>
<keyword evidence="14" id="KW-0547">Nucleotide-binding</keyword>
<feature type="binding site" evidence="14">
    <location>
        <position position="211"/>
    </location>
    <ligand>
        <name>NAD(+)</name>
        <dbReference type="ChEBI" id="CHEBI:57540"/>
    </ligand>
</feature>
<dbReference type="GO" id="GO:0005737">
    <property type="term" value="C:cytoplasm"/>
    <property type="evidence" value="ECO:0007669"/>
    <property type="project" value="UniProtKB-SubCell"/>
</dbReference>
<evidence type="ECO:0000256" key="13">
    <source>
        <dbReference type="PIRSR" id="PIRSR000350-2"/>
    </source>
</evidence>
<dbReference type="Pfam" id="PF02852">
    <property type="entry name" value="Pyr_redox_dim"/>
    <property type="match status" value="1"/>
</dbReference>
<keyword evidence="7 14" id="KW-0274">FAD</keyword>
<evidence type="ECO:0000256" key="6">
    <source>
        <dbReference type="ARBA" id="ARBA00022630"/>
    </source>
</evidence>
<dbReference type="AlphaFoldDB" id="A0A1F6UVV5"/>
<protein>
    <recommendedName>
        <fullName evidence="4 16">Dihydrolipoyl dehydrogenase</fullName>
        <ecNumber evidence="3 16">1.8.1.4</ecNumber>
    </recommendedName>
</protein>
<keyword evidence="6 16" id="KW-0285">Flavoprotein</keyword>
<keyword evidence="8 16" id="KW-0560">Oxidoreductase</keyword>
<comment type="cofactor">
    <cofactor evidence="14 16">
        <name>FAD</name>
        <dbReference type="ChEBI" id="CHEBI:57692"/>
    </cofactor>
    <text evidence="14 16">Binds 1 FAD per subunit.</text>
</comment>
<evidence type="ECO:0000313" key="20">
    <source>
        <dbReference type="Proteomes" id="UP000179076"/>
    </source>
</evidence>
<dbReference type="InterPro" id="IPR001100">
    <property type="entry name" value="Pyr_nuc-diS_OxRdtase"/>
</dbReference>
<dbReference type="InterPro" id="IPR036188">
    <property type="entry name" value="FAD/NAD-bd_sf"/>
</dbReference>
<evidence type="ECO:0000313" key="19">
    <source>
        <dbReference type="EMBL" id="OGI61535.1"/>
    </source>
</evidence>
<dbReference type="EC" id="1.8.1.4" evidence="3 16"/>
<dbReference type="SUPFAM" id="SSF55424">
    <property type="entry name" value="FAD/NAD-linked reductases, dimerisation (C-terminal) domain"/>
    <property type="match status" value="1"/>
</dbReference>
<feature type="binding site" evidence="14">
    <location>
        <begin position="151"/>
        <end position="153"/>
    </location>
    <ligand>
        <name>FAD</name>
        <dbReference type="ChEBI" id="CHEBI:57692"/>
    </ligand>
</feature>
<dbReference type="Proteomes" id="UP000179076">
    <property type="component" value="Unassembled WGS sequence"/>
</dbReference>
<comment type="catalytic activity">
    <reaction evidence="12 16">
        <text>N(6)-[(R)-dihydrolipoyl]-L-lysyl-[protein] + NAD(+) = N(6)-[(R)-lipoyl]-L-lysyl-[protein] + NADH + H(+)</text>
        <dbReference type="Rhea" id="RHEA:15045"/>
        <dbReference type="Rhea" id="RHEA-COMP:10474"/>
        <dbReference type="Rhea" id="RHEA-COMP:10475"/>
        <dbReference type="ChEBI" id="CHEBI:15378"/>
        <dbReference type="ChEBI" id="CHEBI:57540"/>
        <dbReference type="ChEBI" id="CHEBI:57945"/>
        <dbReference type="ChEBI" id="CHEBI:83099"/>
        <dbReference type="ChEBI" id="CHEBI:83100"/>
        <dbReference type="EC" id="1.8.1.4"/>
    </reaction>
</comment>
<evidence type="ECO:0000256" key="4">
    <source>
        <dbReference type="ARBA" id="ARBA00016961"/>
    </source>
</evidence>
<evidence type="ECO:0000256" key="14">
    <source>
        <dbReference type="PIRSR" id="PIRSR000350-3"/>
    </source>
</evidence>
<evidence type="ECO:0000256" key="15">
    <source>
        <dbReference type="PIRSR" id="PIRSR000350-4"/>
    </source>
</evidence>
<sequence length="485" mass="51339">MATDRYDVVVIGAGPAGYVAAIRCAQLGLRTACVDRWLDDANKPSLGGTCLNVGCIPSKTLLEASELFVEATHGAAYGIRAQGITLDLPAMMQHKGKVVGELTGGVAQLFRAHGIEWIQGRGKLLPNRRVEVVEHGGATRVLEAQHVILATGSTPVELGMAPLAADRIVDSAGALSFKKVPPRLGIIGAGVIGLELGSVWQRLGSKVILLEAQERFLSMADAQIARDALKQFNAQGLDIRLGARVLRTAVTDKGVNIDYEDKNGAQQITCDQLIVAVGRRPCTDGLFAPETELLLDDWGFVHVDDHCLTNLPGVHAVGDVVRGPMLAHKGMEEGVMVAEIIAGQHAEVNYDVVPSVIYTSPEIAWAGKTEEALKAASVEYRSGVFPFAANGRAKALGTAIGFIKILSDARTDRVLGVHMLGPQCAELIALGVMAMEFGASSEDIALTMFAHPSLSESFHEAALSVLGRPLHIARSPRPPSAAAKA</sequence>
<comment type="similarity">
    <text evidence="2 16">Belongs to the class-I pyridine nucleotide-disulfide oxidoreductase family.</text>
</comment>
<dbReference type="InterPro" id="IPR004099">
    <property type="entry name" value="Pyr_nucl-diS_OxRdtase_dimer"/>
</dbReference>
<dbReference type="FunFam" id="3.30.390.30:FF:000001">
    <property type="entry name" value="Dihydrolipoyl dehydrogenase"/>
    <property type="match status" value="1"/>
</dbReference>
<dbReference type="InterPro" id="IPR050151">
    <property type="entry name" value="Class-I_Pyr_Nuc-Dis_Oxidored"/>
</dbReference>
<feature type="binding site" evidence="14">
    <location>
        <position position="59"/>
    </location>
    <ligand>
        <name>FAD</name>
        <dbReference type="ChEBI" id="CHEBI:57692"/>
    </ligand>
</feature>
<feature type="active site" description="Proton acceptor" evidence="13">
    <location>
        <position position="451"/>
    </location>
</feature>
<evidence type="ECO:0000256" key="12">
    <source>
        <dbReference type="ARBA" id="ARBA00049187"/>
    </source>
</evidence>
<proteinExistence type="inferred from homology"/>
<feature type="domain" description="Pyridine nucleotide-disulphide oxidoreductase dimerisation" evidence="17">
    <location>
        <begin position="353"/>
        <end position="462"/>
    </location>
</feature>
<dbReference type="PANTHER" id="PTHR22912:SF224">
    <property type="entry name" value="DIHYDROLIPOYL DEHYDROGENASE"/>
    <property type="match status" value="1"/>
</dbReference>
<dbReference type="GO" id="GO:0004148">
    <property type="term" value="F:dihydrolipoyl dehydrogenase (NADH) activity"/>
    <property type="evidence" value="ECO:0007669"/>
    <property type="project" value="UniProtKB-EC"/>
</dbReference>
<dbReference type="InterPro" id="IPR023753">
    <property type="entry name" value="FAD/NAD-binding_dom"/>
</dbReference>
<feature type="binding site" evidence="14">
    <location>
        <position position="122"/>
    </location>
    <ligand>
        <name>FAD</name>
        <dbReference type="ChEBI" id="CHEBI:57692"/>
    </ligand>
</feature>
<keyword evidence="9 14" id="KW-0520">NAD</keyword>
<keyword evidence="10" id="KW-1015">Disulfide bond</keyword>
<dbReference type="SUPFAM" id="SSF51905">
    <property type="entry name" value="FAD/NAD(P)-binding domain"/>
    <property type="match status" value="1"/>
</dbReference>
<comment type="subcellular location">
    <subcellularLocation>
        <location evidence="1">Cytoplasm</location>
    </subcellularLocation>
</comment>
<evidence type="ECO:0000256" key="3">
    <source>
        <dbReference type="ARBA" id="ARBA00012608"/>
    </source>
</evidence>
<evidence type="ECO:0000256" key="2">
    <source>
        <dbReference type="ARBA" id="ARBA00007532"/>
    </source>
</evidence>